<keyword evidence="2" id="KW-1185">Reference proteome</keyword>
<name>A0A397SHJ4_9GLOM</name>
<sequence>MNNFEEIVFGKLPSISGFSQKELPANLLYLAWDLHDGYNKTGTQKALELHQKWLNCWLHLPLSICHLGGKYGREFARSFAHIILGTPLLSAPSLRELCYMKFLELDIAECGDEYNDFGLSVALRDQIFHYEYFQFIQEQKPLNQLPKIFEFVKNRIWYIVVHQQQIEGLFNKWDLKTHPNMTSNLQQSKLRLTSMPLTEIGCNSLDLMELQVKKRQKQINERSLTQENLEDNERERKANVLFDNLFGK</sequence>
<comment type="caution">
    <text evidence="1">The sequence shown here is derived from an EMBL/GenBank/DDBJ whole genome shotgun (WGS) entry which is preliminary data.</text>
</comment>
<dbReference type="OrthoDB" id="2438105at2759"/>
<accession>A0A397SHJ4</accession>
<dbReference type="AlphaFoldDB" id="A0A397SHJ4"/>
<organism evidence="1 2">
    <name type="scientific">Glomus cerebriforme</name>
    <dbReference type="NCBI Taxonomy" id="658196"/>
    <lineage>
        <taxon>Eukaryota</taxon>
        <taxon>Fungi</taxon>
        <taxon>Fungi incertae sedis</taxon>
        <taxon>Mucoromycota</taxon>
        <taxon>Glomeromycotina</taxon>
        <taxon>Glomeromycetes</taxon>
        <taxon>Glomerales</taxon>
        <taxon>Glomeraceae</taxon>
        <taxon>Glomus</taxon>
    </lineage>
</organism>
<protein>
    <submittedName>
        <fullName evidence="1">Uncharacterized protein</fullName>
    </submittedName>
</protein>
<reference evidence="1 2" key="1">
    <citation type="submission" date="2018-06" db="EMBL/GenBank/DDBJ databases">
        <title>Comparative genomics reveals the genomic features of Rhizophagus irregularis, R. cerebriforme, R. diaphanum and Gigaspora rosea, and their symbiotic lifestyle signature.</title>
        <authorList>
            <person name="Morin E."/>
            <person name="San Clemente H."/>
            <person name="Chen E.C.H."/>
            <person name="De La Providencia I."/>
            <person name="Hainaut M."/>
            <person name="Kuo A."/>
            <person name="Kohler A."/>
            <person name="Murat C."/>
            <person name="Tang N."/>
            <person name="Roy S."/>
            <person name="Loubradou J."/>
            <person name="Henrissat B."/>
            <person name="Grigoriev I.V."/>
            <person name="Corradi N."/>
            <person name="Roux C."/>
            <person name="Martin F.M."/>
        </authorList>
    </citation>
    <scope>NUCLEOTIDE SEQUENCE [LARGE SCALE GENOMIC DNA]</scope>
    <source>
        <strain evidence="1 2">DAOM 227022</strain>
    </source>
</reference>
<dbReference type="Proteomes" id="UP000265703">
    <property type="component" value="Unassembled WGS sequence"/>
</dbReference>
<evidence type="ECO:0000313" key="2">
    <source>
        <dbReference type="Proteomes" id="UP000265703"/>
    </source>
</evidence>
<proteinExistence type="predicted"/>
<dbReference type="EMBL" id="QKYT01000685">
    <property type="protein sequence ID" value="RIA82251.1"/>
    <property type="molecule type" value="Genomic_DNA"/>
</dbReference>
<evidence type="ECO:0000313" key="1">
    <source>
        <dbReference type="EMBL" id="RIA82251.1"/>
    </source>
</evidence>
<gene>
    <name evidence="1" type="ORF">C1645_743915</name>
</gene>